<dbReference type="Gene3D" id="2.170.270.10">
    <property type="entry name" value="SET domain"/>
    <property type="match status" value="1"/>
</dbReference>
<evidence type="ECO:0000259" key="1">
    <source>
        <dbReference type="PROSITE" id="PS50280"/>
    </source>
</evidence>
<reference evidence="2 3" key="1">
    <citation type="submission" date="2024-02" db="EMBL/GenBank/DDBJ databases">
        <title>Discinaceae phylogenomics.</title>
        <authorList>
            <person name="Dirks A.C."/>
            <person name="James T.Y."/>
        </authorList>
    </citation>
    <scope>NUCLEOTIDE SEQUENCE [LARGE SCALE GENOMIC DNA]</scope>
    <source>
        <strain evidence="2 3">ACD0624</strain>
    </source>
</reference>
<keyword evidence="3" id="KW-1185">Reference proteome</keyword>
<dbReference type="EMBL" id="JBBBZM010000200">
    <property type="protein sequence ID" value="KAL0631918.1"/>
    <property type="molecule type" value="Genomic_DNA"/>
</dbReference>
<proteinExistence type="predicted"/>
<dbReference type="InterPro" id="IPR046341">
    <property type="entry name" value="SET_dom_sf"/>
</dbReference>
<sequence length="318" mass="35228">MYEISVVPGTGLGLIATSAIPRGTLIFTESPLFLLSLASLADETAPDMVEQLVNGLTEEDQRAYFSLQLRFIGEDMPAYRIFRTNYKMLHAPERPVPHLPEFIGMFLVCARLNHSCSPSACLSWNTTLSQQVVYAIKDIQPGEEITTTYLGSLLAPRDVRQRFLRQLHYFTCLCEACSVPDCSSSDARRFALGTCNDGSAAVHQPPAVQMGYIKRAFSLLREEGLGGLLPQNLYLQALGICAAQGDLARVSAFAVLAIDAMTICHGADSVAVMNIRPYVSHPETHTQVGQSRAWRTRAQDTKQKESPGFEQWLWRRAE</sequence>
<comment type="caution">
    <text evidence="2">The sequence shown here is derived from an EMBL/GenBank/DDBJ whole genome shotgun (WGS) entry which is preliminary data.</text>
</comment>
<dbReference type="SMART" id="SM00317">
    <property type="entry name" value="SET"/>
    <property type="match status" value="1"/>
</dbReference>
<gene>
    <name evidence="2" type="ORF">Q9L58_009203</name>
</gene>
<evidence type="ECO:0000313" key="2">
    <source>
        <dbReference type="EMBL" id="KAL0631918.1"/>
    </source>
</evidence>
<dbReference type="PROSITE" id="PS50280">
    <property type="entry name" value="SET"/>
    <property type="match status" value="1"/>
</dbReference>
<name>A0ABR3G7H8_9PEZI</name>
<feature type="domain" description="SET" evidence="1">
    <location>
        <begin position="1"/>
        <end position="150"/>
    </location>
</feature>
<organism evidence="2 3">
    <name type="scientific">Discina gigas</name>
    <dbReference type="NCBI Taxonomy" id="1032678"/>
    <lineage>
        <taxon>Eukaryota</taxon>
        <taxon>Fungi</taxon>
        <taxon>Dikarya</taxon>
        <taxon>Ascomycota</taxon>
        <taxon>Pezizomycotina</taxon>
        <taxon>Pezizomycetes</taxon>
        <taxon>Pezizales</taxon>
        <taxon>Discinaceae</taxon>
        <taxon>Discina</taxon>
    </lineage>
</organism>
<protein>
    <recommendedName>
        <fullName evidence="1">SET domain-containing protein</fullName>
    </recommendedName>
</protein>
<dbReference type="InterPro" id="IPR001214">
    <property type="entry name" value="SET_dom"/>
</dbReference>
<dbReference type="PANTHER" id="PTHR47332:SF2">
    <property type="entry name" value="SET-6"/>
    <property type="match status" value="1"/>
</dbReference>
<dbReference type="InterPro" id="IPR053185">
    <property type="entry name" value="SET_domain_protein"/>
</dbReference>
<accession>A0ABR3G7H8</accession>
<dbReference type="SUPFAM" id="SSF82199">
    <property type="entry name" value="SET domain"/>
    <property type="match status" value="1"/>
</dbReference>
<dbReference type="CDD" id="cd20071">
    <property type="entry name" value="SET_SMYD"/>
    <property type="match status" value="1"/>
</dbReference>
<evidence type="ECO:0000313" key="3">
    <source>
        <dbReference type="Proteomes" id="UP001447188"/>
    </source>
</evidence>
<dbReference type="PANTHER" id="PTHR47332">
    <property type="entry name" value="SET DOMAIN-CONTAINING PROTEIN 5"/>
    <property type="match status" value="1"/>
</dbReference>
<dbReference type="Proteomes" id="UP001447188">
    <property type="component" value="Unassembled WGS sequence"/>
</dbReference>
<dbReference type="Pfam" id="PF00856">
    <property type="entry name" value="SET"/>
    <property type="match status" value="1"/>
</dbReference>